<name>A0AAV4QTJ5_CAEEX</name>
<comment type="caution">
    <text evidence="1">The sequence shown here is derived from an EMBL/GenBank/DDBJ whole genome shotgun (WGS) entry which is preliminary data.</text>
</comment>
<dbReference type="EMBL" id="BPLR01006591">
    <property type="protein sequence ID" value="GIY10983.1"/>
    <property type="molecule type" value="Genomic_DNA"/>
</dbReference>
<sequence length="113" mass="12505">MPLNCHPSPKQEDANISSQRIVTNAFVDESDFHDDDGNRESRHVLGRRGTILEKLILCSLNDKFGGERRFLLFQTKAGGEFNNGGLLADIVRLESGTIGVLIFVGTKQNSVFN</sequence>
<keyword evidence="2" id="KW-1185">Reference proteome</keyword>
<gene>
    <name evidence="1" type="ORF">CEXT_250371</name>
</gene>
<organism evidence="1 2">
    <name type="scientific">Caerostris extrusa</name>
    <name type="common">Bark spider</name>
    <name type="synonym">Caerostris bankana</name>
    <dbReference type="NCBI Taxonomy" id="172846"/>
    <lineage>
        <taxon>Eukaryota</taxon>
        <taxon>Metazoa</taxon>
        <taxon>Ecdysozoa</taxon>
        <taxon>Arthropoda</taxon>
        <taxon>Chelicerata</taxon>
        <taxon>Arachnida</taxon>
        <taxon>Araneae</taxon>
        <taxon>Araneomorphae</taxon>
        <taxon>Entelegynae</taxon>
        <taxon>Araneoidea</taxon>
        <taxon>Araneidae</taxon>
        <taxon>Caerostris</taxon>
    </lineage>
</organism>
<evidence type="ECO:0000313" key="2">
    <source>
        <dbReference type="Proteomes" id="UP001054945"/>
    </source>
</evidence>
<protein>
    <submittedName>
        <fullName evidence="1">Uncharacterized protein</fullName>
    </submittedName>
</protein>
<proteinExistence type="predicted"/>
<evidence type="ECO:0000313" key="1">
    <source>
        <dbReference type="EMBL" id="GIY10983.1"/>
    </source>
</evidence>
<accession>A0AAV4QTJ5</accession>
<dbReference type="AlphaFoldDB" id="A0AAV4QTJ5"/>
<dbReference type="Proteomes" id="UP001054945">
    <property type="component" value="Unassembled WGS sequence"/>
</dbReference>
<reference evidence="1 2" key="1">
    <citation type="submission" date="2021-06" db="EMBL/GenBank/DDBJ databases">
        <title>Caerostris extrusa draft genome.</title>
        <authorList>
            <person name="Kono N."/>
            <person name="Arakawa K."/>
        </authorList>
    </citation>
    <scope>NUCLEOTIDE SEQUENCE [LARGE SCALE GENOMIC DNA]</scope>
</reference>